<keyword evidence="4" id="KW-1185">Reference proteome</keyword>
<proteinExistence type="predicted"/>
<keyword evidence="2" id="KW-0812">Transmembrane</keyword>
<organism evidence="3 4">
    <name type="scientific">Streptococcus pneumoniae serotype 4 (strain ATCC BAA-334 / TIGR4)</name>
    <dbReference type="NCBI Taxonomy" id="170187"/>
    <lineage>
        <taxon>Bacteria</taxon>
        <taxon>Bacillati</taxon>
        <taxon>Bacillota</taxon>
        <taxon>Bacilli</taxon>
        <taxon>Lactobacillales</taxon>
        <taxon>Streptococcaceae</taxon>
        <taxon>Streptococcus</taxon>
    </lineage>
</organism>
<dbReference type="KEGG" id="spn:SP_2093"/>
<feature type="transmembrane region" description="Helical" evidence="2">
    <location>
        <begin position="24"/>
        <end position="44"/>
    </location>
</feature>
<dbReference type="EMBL" id="AE005672">
    <property type="protein sequence ID" value="AAK76152.1"/>
    <property type="molecule type" value="Genomic_DNA"/>
</dbReference>
<accession>A0A0H2US03</accession>
<reference evidence="3 4" key="1">
    <citation type="journal article" date="2001" name="Science">
        <title>Complete genome sequence of a virulent isolate of Streptococcus pneumoniae.</title>
        <authorList>
            <person name="Tettelin H."/>
            <person name="Nelson K.E."/>
            <person name="Paulsen I.T."/>
            <person name="Eisen J.A."/>
            <person name="Read T.D."/>
            <person name="Peterson S."/>
            <person name="Heidelberg J."/>
            <person name="DeBoy R.T."/>
            <person name="Haft D.H."/>
            <person name="Dodson R.J."/>
            <person name="Durkin A.S."/>
            <person name="Gwinn M."/>
            <person name="Kolonay J.F."/>
            <person name="Nelson W.C."/>
            <person name="Peterson J.D."/>
            <person name="Umayam L.A."/>
            <person name="White O."/>
            <person name="Salzberg S.L."/>
            <person name="Lewis M.R."/>
            <person name="Radune D."/>
            <person name="Holtzapple E."/>
            <person name="Khouri H."/>
            <person name="Wolf A.M."/>
            <person name="Utterback T.R."/>
            <person name="Hansen C.L."/>
            <person name="McDonald L.A."/>
            <person name="Feldblyum T.V."/>
            <person name="Angiuoli S."/>
            <person name="Dickinson T."/>
            <person name="Hickey E.K."/>
            <person name="Holt I.E."/>
            <person name="Loftus B.J."/>
            <person name="Yang F."/>
            <person name="Smith H.O."/>
            <person name="Venter J.C."/>
            <person name="Dougherty B.A."/>
            <person name="Morrison D.A."/>
            <person name="Hollingshead S.K."/>
            <person name="Fraser C.M."/>
        </authorList>
    </citation>
    <scope>NUCLEOTIDE SEQUENCE [LARGE SCALE GENOMIC DNA]</scope>
    <source>
        <strain evidence="4">ATCC BAA-334 / TIGR4</strain>
    </source>
</reference>
<evidence type="ECO:0000256" key="1">
    <source>
        <dbReference type="SAM" id="MobiDB-lite"/>
    </source>
</evidence>
<dbReference type="PaxDb" id="170187-SP_2093"/>
<evidence type="ECO:0000313" key="4">
    <source>
        <dbReference type="Proteomes" id="UP000000585"/>
    </source>
</evidence>
<dbReference type="AlphaFoldDB" id="A0A0H2US03"/>
<evidence type="ECO:0000256" key="2">
    <source>
        <dbReference type="SAM" id="Phobius"/>
    </source>
</evidence>
<keyword evidence="2" id="KW-1133">Transmembrane helix</keyword>
<dbReference type="EnsemblBacteria" id="AAK76152">
    <property type="protein sequence ID" value="AAK76152"/>
    <property type="gene ID" value="SP_2093"/>
</dbReference>
<feature type="compositionally biased region" description="Basic and acidic residues" evidence="1">
    <location>
        <begin position="192"/>
        <end position="205"/>
    </location>
</feature>
<dbReference type="Proteomes" id="UP000000585">
    <property type="component" value="Chromosome"/>
</dbReference>
<evidence type="ECO:0000313" key="3">
    <source>
        <dbReference type="EMBL" id="AAK76152.1"/>
    </source>
</evidence>
<gene>
    <name evidence="3" type="ordered locus">SP_2093</name>
</gene>
<keyword evidence="2" id="KW-0472">Membrane</keyword>
<protein>
    <submittedName>
        <fullName evidence="3">Uncharacterized protein</fullName>
    </submittedName>
</protein>
<sequence length="322" mass="35815">MRTLSKKKIMENKFVEFIENNKKVIISSVAVGVVLVLGFGWYSYNQQQAEQQAKIVQLEKDSKSDKEQVDKLFESFDASSDESISKLKELSETSLKTDAGKDYLNNKVKESSKAIVDFHLQKGLAYDVKDSDDKFKDKATLETNVKEITKQIDFIKKVDETFKQENLEETLKSLNDLVDKYQKQIELLKKEEEKAAEKAAEKAKESSSQSNSSGSASNESYNGSSNSNVDYSSSEQTNGYSNNYGGQDYSGSGDSSTNGGSSEQYSSSNSNSGANNVYRYKGTGADGYQRYYYKDHNNGDVYDDDGNYLGNFGGGIAEPSQR</sequence>
<name>A0A0H2US03_STRPN</name>
<feature type="compositionally biased region" description="Low complexity" evidence="1">
    <location>
        <begin position="206"/>
        <end position="276"/>
    </location>
</feature>
<feature type="region of interest" description="Disordered" evidence="1">
    <location>
        <begin position="192"/>
        <end position="282"/>
    </location>
</feature>